<name>A0A520KWJ9_9EURY</name>
<dbReference type="Gene3D" id="1.20.58.1030">
    <property type="match status" value="1"/>
</dbReference>
<sequence length="208" mass="23675">MDVSLLKDLLDRERSSSSLQRVEKDLYANIGAYMKNLEKKLAEVPKESKKSFFLDDELKSAKKLSKFLFEKRMGKIINIAARTAKTAKTAKGDLTSDRDALTREEYEMLERLVEMIKCGRENILKIMNEEKAYKMVVGSKDKKKGKKMEMKGICLARSLKDVPEFMGSNGESYIIHEEDIITLPEETAKMLIKSGLAIKLILNEGDAR</sequence>
<gene>
    <name evidence="1" type="ORF">EF807_04800</name>
</gene>
<dbReference type="Gene3D" id="3.40.5.50">
    <property type="match status" value="1"/>
</dbReference>
<evidence type="ECO:0000313" key="1">
    <source>
        <dbReference type="EMBL" id="RZN69253.1"/>
    </source>
</evidence>
<dbReference type="EMBL" id="RXIL01000083">
    <property type="protein sequence ID" value="RZN69253.1"/>
    <property type="molecule type" value="Genomic_DNA"/>
</dbReference>
<dbReference type="CDD" id="cd11714">
    <property type="entry name" value="GINS_A_archaea"/>
    <property type="match status" value="1"/>
</dbReference>
<evidence type="ECO:0000313" key="2">
    <source>
        <dbReference type="Proteomes" id="UP000320766"/>
    </source>
</evidence>
<organism evidence="1 2">
    <name type="scientific">Candidatus Methanolliviera hydrocarbonicum</name>
    <dbReference type="NCBI Taxonomy" id="2491085"/>
    <lineage>
        <taxon>Archaea</taxon>
        <taxon>Methanobacteriati</taxon>
        <taxon>Methanobacteriota</taxon>
        <taxon>Candidatus Methanoliparia</taxon>
        <taxon>Candidatus Methanoliparales</taxon>
        <taxon>Candidatus Methanollivieraceae</taxon>
        <taxon>Candidatus Methanolliviera</taxon>
    </lineage>
</organism>
<dbReference type="AlphaFoldDB" id="A0A520KWJ9"/>
<protein>
    <submittedName>
        <fullName evidence="1">DNA replication complex GINS family protein</fullName>
    </submittedName>
</protein>
<accession>A0A520KWJ9</accession>
<comment type="caution">
    <text evidence="1">The sequence shown here is derived from an EMBL/GenBank/DDBJ whole genome shotgun (WGS) entry which is preliminary data.</text>
</comment>
<proteinExistence type="predicted"/>
<dbReference type="Proteomes" id="UP000320766">
    <property type="component" value="Unassembled WGS sequence"/>
</dbReference>
<reference evidence="1 2" key="1">
    <citation type="journal article" date="2019" name="Nat. Microbiol.">
        <title>Wide diversity of methane and short-chain alkane metabolisms in uncultured archaea.</title>
        <authorList>
            <person name="Borrel G."/>
            <person name="Adam P.S."/>
            <person name="McKay L.J."/>
            <person name="Chen L.X."/>
            <person name="Sierra-Garcia I.N."/>
            <person name="Sieber C.M."/>
            <person name="Letourneur Q."/>
            <person name="Ghozlane A."/>
            <person name="Andersen G.L."/>
            <person name="Li W.J."/>
            <person name="Hallam S.J."/>
            <person name="Muyzer G."/>
            <person name="de Oliveira V.M."/>
            <person name="Inskeep W.P."/>
            <person name="Banfield J.F."/>
            <person name="Gribaldo S."/>
        </authorList>
    </citation>
    <scope>NUCLEOTIDE SEQUENCE [LARGE SCALE GENOMIC DNA]</scope>
    <source>
        <strain evidence="1">NM1b</strain>
    </source>
</reference>